<dbReference type="InterPro" id="IPR033396">
    <property type="entry name" value="DUF5107"/>
</dbReference>
<protein>
    <submittedName>
        <fullName evidence="2">TPR-domain protein</fullName>
    </submittedName>
</protein>
<gene>
    <name evidence="2" type="ORF">NCTC10786_02197</name>
</gene>
<evidence type="ECO:0000313" key="2">
    <source>
        <dbReference type="EMBL" id="SQB28237.1"/>
    </source>
</evidence>
<dbReference type="AlphaFoldDB" id="A0A2X2VMZ9"/>
<accession>A0A2X2VMZ9</accession>
<organism evidence="2 3">
    <name type="scientific">Citrobacter koseri</name>
    <name type="common">Citrobacter diversus</name>
    <dbReference type="NCBI Taxonomy" id="545"/>
    <lineage>
        <taxon>Bacteria</taxon>
        <taxon>Pseudomonadati</taxon>
        <taxon>Pseudomonadota</taxon>
        <taxon>Gammaproteobacteria</taxon>
        <taxon>Enterobacterales</taxon>
        <taxon>Enterobacteriaceae</taxon>
        <taxon>Citrobacter</taxon>
    </lineage>
</organism>
<dbReference type="Proteomes" id="UP000251584">
    <property type="component" value="Unassembled WGS sequence"/>
</dbReference>
<reference evidence="2 3" key="1">
    <citation type="submission" date="2018-06" db="EMBL/GenBank/DDBJ databases">
        <authorList>
            <consortium name="Pathogen Informatics"/>
            <person name="Doyle S."/>
        </authorList>
    </citation>
    <scope>NUCLEOTIDE SEQUENCE [LARGE SCALE GENOMIC DNA]</scope>
    <source>
        <strain evidence="2 3">NCTC10786</strain>
    </source>
</reference>
<feature type="domain" description="DUF5107" evidence="1">
    <location>
        <begin position="41"/>
        <end position="214"/>
    </location>
</feature>
<dbReference type="EMBL" id="UAVY01000004">
    <property type="protein sequence ID" value="SQB28237.1"/>
    <property type="molecule type" value="Genomic_DNA"/>
</dbReference>
<dbReference type="Pfam" id="PF17128">
    <property type="entry name" value="DUF5107"/>
    <property type="match status" value="1"/>
</dbReference>
<evidence type="ECO:0000313" key="3">
    <source>
        <dbReference type="Proteomes" id="UP000251584"/>
    </source>
</evidence>
<sequence length="248" mass="28503">MTCTVQLRSGRKHSHSLRGQPAKKIRTRCSWKNGFIRGLQAPVYPYGVIDTLTGEREMREYQAVWMENDFIRIMLLPELGGRIHRAYDKVQQRDFVYYNEVVKPALVGLLGPWISGGIEFNWPQHHRPTTFMPVDFTCQQGERGEQTVWMGEVEPMRGLQVMTGFTLYPDRALIEITGKVFNGNATPRHFLWWANPAVKGGETTTRAFSRRTSLPYMTTVNGMSPAFPIATGTYYKVDYSRRRGYLAL</sequence>
<name>A0A2X2VMZ9_CITKO</name>
<evidence type="ECO:0000259" key="1">
    <source>
        <dbReference type="Pfam" id="PF17128"/>
    </source>
</evidence>
<proteinExistence type="predicted"/>